<accession>A0ABD3XZ40</accession>
<evidence type="ECO:0000313" key="2">
    <source>
        <dbReference type="EMBL" id="KAL3891482.1"/>
    </source>
</evidence>
<dbReference type="AlphaFoldDB" id="A0ABD3XZ40"/>
<dbReference type="InterPro" id="IPR052281">
    <property type="entry name" value="GAREM"/>
</dbReference>
<sequence length="374" mass="42467">MQFNICSTRYEIPEFYQQFREKFPKLVMVTDGFLSERDDATFDVGQIIRFHICSQQRRIKAVAMEADGSQGALYSIPLDYPNPLFICDKNRLGKEKVWKPQLLKDIVEKRKMPLAVQFASPDTCEDATSARISTVTLTEVFNEIFLLGNTINDGCLNMGITAVPLRRTGMRVALITGIKGRTIEEWVQYCTDLNNAVTSCISFSLRYGPAGIRLYDLTPSSTTNNERQPLRRVSRHLSKMFSQRGSVAGQKVDKERSRSLSATKSDRSCGETNTGFQGDSQTSGCSARKSSNYENEYEQVHYNCEGKTITTVTDVSDLLKRLKLEEHVLVFKERGIDGHALFKLNEQSLEKEYNFKRVETVKLMTFIRSGHIPN</sequence>
<evidence type="ECO:0000256" key="1">
    <source>
        <dbReference type="SAM" id="MobiDB-lite"/>
    </source>
</evidence>
<comment type="caution">
    <text evidence="2">The sequence shown here is derived from an EMBL/GenBank/DDBJ whole genome shotgun (WGS) entry which is preliminary data.</text>
</comment>
<proteinExistence type="predicted"/>
<reference evidence="2 3" key="1">
    <citation type="submission" date="2024-11" db="EMBL/GenBank/DDBJ databases">
        <title>Chromosome-level genome assembly of the freshwater bivalve Anodonta woodiana.</title>
        <authorList>
            <person name="Chen X."/>
        </authorList>
    </citation>
    <scope>NUCLEOTIDE SEQUENCE [LARGE SCALE GENOMIC DNA]</scope>
    <source>
        <strain evidence="2">MN2024</strain>
        <tissue evidence="2">Gills</tissue>
    </source>
</reference>
<dbReference type="PANTHER" id="PTHR14454">
    <property type="entry name" value="GRB2-ASSOCIATED AND REGULATOR OF MAPK PROTEIN FAMILY MEMBER"/>
    <property type="match status" value="1"/>
</dbReference>
<feature type="region of interest" description="Disordered" evidence="1">
    <location>
        <begin position="241"/>
        <end position="288"/>
    </location>
</feature>
<feature type="compositionally biased region" description="Polar residues" evidence="1">
    <location>
        <begin position="270"/>
        <end position="288"/>
    </location>
</feature>
<dbReference type="Gene3D" id="1.10.150.50">
    <property type="entry name" value="Transcription Factor, Ets-1"/>
    <property type="match status" value="1"/>
</dbReference>
<dbReference type="EMBL" id="JBJQND010000001">
    <property type="protein sequence ID" value="KAL3891482.1"/>
    <property type="molecule type" value="Genomic_DNA"/>
</dbReference>
<keyword evidence="3" id="KW-1185">Reference proteome</keyword>
<dbReference type="PANTHER" id="PTHR14454:SF11">
    <property type="entry name" value="SERRANO, ISOFORM F"/>
    <property type="match status" value="1"/>
</dbReference>
<dbReference type="SUPFAM" id="SSF47769">
    <property type="entry name" value="SAM/Pointed domain"/>
    <property type="match status" value="1"/>
</dbReference>
<dbReference type="InterPro" id="IPR013761">
    <property type="entry name" value="SAM/pointed_sf"/>
</dbReference>
<evidence type="ECO:0008006" key="4">
    <source>
        <dbReference type="Google" id="ProtNLM"/>
    </source>
</evidence>
<feature type="compositionally biased region" description="Basic and acidic residues" evidence="1">
    <location>
        <begin position="251"/>
        <end position="269"/>
    </location>
</feature>
<name>A0ABD3XZ40_SINWO</name>
<dbReference type="Proteomes" id="UP001634394">
    <property type="component" value="Unassembled WGS sequence"/>
</dbReference>
<organism evidence="2 3">
    <name type="scientific">Sinanodonta woodiana</name>
    <name type="common">Chinese pond mussel</name>
    <name type="synonym">Anodonta woodiana</name>
    <dbReference type="NCBI Taxonomy" id="1069815"/>
    <lineage>
        <taxon>Eukaryota</taxon>
        <taxon>Metazoa</taxon>
        <taxon>Spiralia</taxon>
        <taxon>Lophotrochozoa</taxon>
        <taxon>Mollusca</taxon>
        <taxon>Bivalvia</taxon>
        <taxon>Autobranchia</taxon>
        <taxon>Heteroconchia</taxon>
        <taxon>Palaeoheterodonta</taxon>
        <taxon>Unionida</taxon>
        <taxon>Unionoidea</taxon>
        <taxon>Unionidae</taxon>
        <taxon>Unioninae</taxon>
        <taxon>Sinanodonta</taxon>
    </lineage>
</organism>
<evidence type="ECO:0000313" key="3">
    <source>
        <dbReference type="Proteomes" id="UP001634394"/>
    </source>
</evidence>
<gene>
    <name evidence="2" type="ORF">ACJMK2_003744</name>
</gene>
<protein>
    <recommendedName>
        <fullName evidence="4">SAM domain-containing protein</fullName>
    </recommendedName>
</protein>